<feature type="compositionally biased region" description="Basic and acidic residues" evidence="1">
    <location>
        <begin position="534"/>
        <end position="543"/>
    </location>
</feature>
<sequence length="543" mass="57247">MLLILALTLSTLTLTCAEERKVIPDAGHSFPVHIGAEGHVVQGRISSQSPKGSLVPSNVIVEGEEDANTQMHLRVEIRDSIYKRPHVYHPDIKINTSDPGNPQFEHPVIEFNNSTLPYGMEFVVVHTRAFVVDEDRYIVVNDFSELEAESRIHFDVILKDKLAETNYVSNHLPFVVEIEYPKREKNPNAALFAGVLILTIVAISLLIPFVVRAKRRSKAGKPICGCGSADDSSDSDSTGSVPDYVKNRAMSIGGKDNLAMILDNGRLMNHRPSIDPHTTIQNRMLRSTSNIHFQPHYLDPHYNDVYERPDFSGVKQPPAGSVRGASASANSATAAAHQQSTAFSNSLAFGKGMSSARSSSSSTYTYPANFNANVSNVHGKRIATAAAAAAATTAVSAGNAPRDAVKGAAGFFSGGSGSGAGGNGNASGGGGGGGGGVPTLSGLDAANSEIAKRVSPLAAEEGVKVVVTSASSSSPNESFTAGEGGVYRKTSTTTTTTPLAPTPEVRLNGAHVSDVPAPRYEEVMGHNAGSATLEMRDETTSKH</sequence>
<gene>
    <name evidence="5" type="primary">LOC101859059</name>
</gene>
<feature type="region of interest" description="Disordered" evidence="1">
    <location>
        <begin position="468"/>
        <end position="543"/>
    </location>
</feature>
<keyword evidence="4" id="KW-1185">Reference proteome</keyword>
<feature type="transmembrane region" description="Helical" evidence="2">
    <location>
        <begin position="189"/>
        <end position="211"/>
    </location>
</feature>
<evidence type="ECO:0000313" key="4">
    <source>
        <dbReference type="Proteomes" id="UP000694888"/>
    </source>
</evidence>
<evidence type="ECO:0000256" key="1">
    <source>
        <dbReference type="SAM" id="MobiDB-lite"/>
    </source>
</evidence>
<keyword evidence="2" id="KW-0472">Membrane</keyword>
<dbReference type="Proteomes" id="UP000694888">
    <property type="component" value="Unplaced"/>
</dbReference>
<keyword evidence="2" id="KW-0812">Transmembrane</keyword>
<reference evidence="5" key="1">
    <citation type="submission" date="2025-08" db="UniProtKB">
        <authorList>
            <consortium name="RefSeq"/>
        </authorList>
    </citation>
    <scope>IDENTIFICATION</scope>
</reference>
<dbReference type="GeneID" id="101859059"/>
<keyword evidence="2" id="KW-1133">Transmembrane helix</keyword>
<evidence type="ECO:0000256" key="3">
    <source>
        <dbReference type="SAM" id="SignalP"/>
    </source>
</evidence>
<feature type="region of interest" description="Disordered" evidence="1">
    <location>
        <begin position="220"/>
        <end position="241"/>
    </location>
</feature>
<feature type="compositionally biased region" description="Low complexity" evidence="1">
    <location>
        <begin position="490"/>
        <end position="503"/>
    </location>
</feature>
<feature type="signal peptide" evidence="3">
    <location>
        <begin position="1"/>
        <end position="17"/>
    </location>
</feature>
<organism evidence="4 5">
    <name type="scientific">Aplysia californica</name>
    <name type="common">California sea hare</name>
    <dbReference type="NCBI Taxonomy" id="6500"/>
    <lineage>
        <taxon>Eukaryota</taxon>
        <taxon>Metazoa</taxon>
        <taxon>Spiralia</taxon>
        <taxon>Lophotrochozoa</taxon>
        <taxon>Mollusca</taxon>
        <taxon>Gastropoda</taxon>
        <taxon>Heterobranchia</taxon>
        <taxon>Euthyneura</taxon>
        <taxon>Tectipleura</taxon>
        <taxon>Aplysiida</taxon>
        <taxon>Aplysioidea</taxon>
        <taxon>Aplysiidae</taxon>
        <taxon>Aplysia</taxon>
    </lineage>
</organism>
<evidence type="ECO:0000256" key="2">
    <source>
        <dbReference type="SAM" id="Phobius"/>
    </source>
</evidence>
<accession>A0ABM0JBE9</accession>
<evidence type="ECO:0000313" key="5">
    <source>
        <dbReference type="RefSeq" id="XP_005089797.2"/>
    </source>
</evidence>
<name>A0ABM0JBE9_APLCA</name>
<dbReference type="RefSeq" id="XP_005089797.2">
    <property type="nucleotide sequence ID" value="XM_005089740.3"/>
</dbReference>
<proteinExistence type="predicted"/>
<keyword evidence="3" id="KW-0732">Signal</keyword>
<feature type="chain" id="PRO_5046175180" evidence="3">
    <location>
        <begin position="18"/>
        <end position="543"/>
    </location>
</feature>
<protein>
    <submittedName>
        <fullName evidence="5">Uncharacterized protein LOC101859059</fullName>
    </submittedName>
</protein>